<evidence type="ECO:0000313" key="2">
    <source>
        <dbReference type="EMBL" id="MBX60367.1"/>
    </source>
</evidence>
<proteinExistence type="predicted"/>
<organism evidence="2">
    <name type="scientific">Rhizophora mucronata</name>
    <name type="common">Asiatic mangrove</name>
    <dbReference type="NCBI Taxonomy" id="61149"/>
    <lineage>
        <taxon>Eukaryota</taxon>
        <taxon>Viridiplantae</taxon>
        <taxon>Streptophyta</taxon>
        <taxon>Embryophyta</taxon>
        <taxon>Tracheophyta</taxon>
        <taxon>Spermatophyta</taxon>
        <taxon>Magnoliopsida</taxon>
        <taxon>eudicotyledons</taxon>
        <taxon>Gunneridae</taxon>
        <taxon>Pentapetalae</taxon>
        <taxon>rosids</taxon>
        <taxon>fabids</taxon>
        <taxon>Malpighiales</taxon>
        <taxon>Rhizophoraceae</taxon>
        <taxon>Rhizophora</taxon>
    </lineage>
</organism>
<evidence type="ECO:0000256" key="1">
    <source>
        <dbReference type="SAM" id="MobiDB-lite"/>
    </source>
</evidence>
<accession>A0A2P2Q070</accession>
<sequence>MPRLSKHRKQSQNDWVQRYFYHWQCIKTTGHCGAVLEPEVYPYPKGHQDRTSEAKSKTKIGI</sequence>
<feature type="compositionally biased region" description="Basic and acidic residues" evidence="1">
    <location>
        <begin position="46"/>
        <end position="56"/>
    </location>
</feature>
<name>A0A2P2Q070_RHIMU</name>
<protein>
    <submittedName>
        <fullName evidence="2">Uncharacterized protein</fullName>
    </submittedName>
</protein>
<feature type="region of interest" description="Disordered" evidence="1">
    <location>
        <begin position="43"/>
        <end position="62"/>
    </location>
</feature>
<dbReference type="EMBL" id="GGEC01079883">
    <property type="protein sequence ID" value="MBX60367.1"/>
    <property type="molecule type" value="Transcribed_RNA"/>
</dbReference>
<dbReference type="AlphaFoldDB" id="A0A2P2Q070"/>
<reference evidence="2" key="1">
    <citation type="submission" date="2018-02" db="EMBL/GenBank/DDBJ databases">
        <title>Rhizophora mucronata_Transcriptome.</title>
        <authorList>
            <person name="Meera S.P."/>
            <person name="Sreeshan A."/>
            <person name="Augustine A."/>
        </authorList>
    </citation>
    <scope>NUCLEOTIDE SEQUENCE</scope>
    <source>
        <tissue evidence="2">Leaf</tissue>
    </source>
</reference>